<dbReference type="STRING" id="246191.SAMN05660337_1276"/>
<dbReference type="PROSITE" id="PS51257">
    <property type="entry name" value="PROKAR_LIPOPROTEIN"/>
    <property type="match status" value="1"/>
</dbReference>
<evidence type="ECO:0000313" key="1">
    <source>
        <dbReference type="EMBL" id="SDK79935.1"/>
    </source>
</evidence>
<accession>A0A1G9EVB8</accession>
<dbReference type="RefSeq" id="WP_092159391.1">
    <property type="nucleotide sequence ID" value="NZ_FNGA01000002.1"/>
</dbReference>
<protein>
    <submittedName>
        <fullName evidence="1">Uncharacterized protein</fullName>
    </submittedName>
</protein>
<gene>
    <name evidence="1" type="ORF">SAMN05660337_1276</name>
</gene>
<dbReference type="EMBL" id="FNGA01000002">
    <property type="protein sequence ID" value="SDK79935.1"/>
    <property type="molecule type" value="Genomic_DNA"/>
</dbReference>
<reference evidence="2" key="1">
    <citation type="submission" date="2016-10" db="EMBL/GenBank/DDBJ databases">
        <authorList>
            <person name="Varghese N."/>
            <person name="Submissions S."/>
        </authorList>
    </citation>
    <scope>NUCLEOTIDE SEQUENCE [LARGE SCALE GENOMIC DNA]</scope>
    <source>
        <strain evidence="2">DSM 16995</strain>
    </source>
</reference>
<dbReference type="AlphaFoldDB" id="A0A1G9EVB8"/>
<proteinExistence type="predicted"/>
<evidence type="ECO:0000313" key="2">
    <source>
        <dbReference type="Proteomes" id="UP000199053"/>
    </source>
</evidence>
<name>A0A1G9EVB8_9BACT</name>
<organism evidence="1 2">
    <name type="scientific">Maridesulfovibrio ferrireducens</name>
    <dbReference type="NCBI Taxonomy" id="246191"/>
    <lineage>
        <taxon>Bacteria</taxon>
        <taxon>Pseudomonadati</taxon>
        <taxon>Thermodesulfobacteriota</taxon>
        <taxon>Desulfovibrionia</taxon>
        <taxon>Desulfovibrionales</taxon>
        <taxon>Desulfovibrionaceae</taxon>
        <taxon>Maridesulfovibrio</taxon>
    </lineage>
</organism>
<dbReference type="Proteomes" id="UP000199053">
    <property type="component" value="Unassembled WGS sequence"/>
</dbReference>
<sequence length="475" mass="53564">MRKIYIAFTILLTMVCMISGCAPKVKIKLLAPGEIKISGISKIAVLPFNSVSPNLATGKYTANKKACELARRCVESTLYSEPHFQLVDLDLEKKLVKINKRAKPGDRLDGVLYGQVWWQISDEYKNYMPSKMSLSRWVVREYVCGKTDKGKPIYCSKSLVTQRQDNFYKSHYRTVTASLMMSLSVYRLTPNGQVEKVAQVFEIAKKPAIISNGHFSTNIELIAFKKAKNRVTTLTTKEGFGFPDISQLTSLWTPSSASQGKTALDNEVTNITESIPTSVGMKNDLANTVSTRLKNLIQPHSEEFDISMHGLDKKTQTMFMTEAFRGLTKYLALKIANKDTELAQQLLDSLEFEEITKEMLIRKMQGEYAEKQAELPAEERIPFVKPNLEEITSSANSYLDSHLSDIYNLALSFEGIGDFNRSLEIYRFGFNEYANTDQDFADGIGRCTLALDMDARNSEAYRALEDSQETTKMSN</sequence>
<dbReference type="OrthoDB" id="5443281at2"/>
<keyword evidence="2" id="KW-1185">Reference proteome</keyword>